<dbReference type="STRING" id="1186196.SAMN04489841_4456"/>
<keyword evidence="3" id="KW-0689">Ribosomal protein</keyword>
<evidence type="ECO:0000259" key="2">
    <source>
        <dbReference type="PROSITE" id="PS51186"/>
    </source>
</evidence>
<keyword evidence="4" id="KW-1185">Reference proteome</keyword>
<dbReference type="GO" id="GO:0016747">
    <property type="term" value="F:acyltransferase activity, transferring groups other than amino-acyl groups"/>
    <property type="evidence" value="ECO:0007669"/>
    <property type="project" value="InterPro"/>
</dbReference>
<dbReference type="InterPro" id="IPR016181">
    <property type="entry name" value="Acyl_CoA_acyltransferase"/>
</dbReference>
<dbReference type="PANTHER" id="PTHR43072:SF52">
    <property type="entry name" value="GCN5-RELATED N-ACETYLTRANSFERASE"/>
    <property type="match status" value="1"/>
</dbReference>
<reference evidence="4" key="1">
    <citation type="submission" date="2016-10" db="EMBL/GenBank/DDBJ databases">
        <authorList>
            <person name="Varghese N."/>
            <person name="Submissions S."/>
        </authorList>
    </citation>
    <scope>NUCLEOTIDE SEQUENCE [LARGE SCALE GENOMIC DNA]</scope>
    <source>
        <strain evidence="4">DSM 25055</strain>
    </source>
</reference>
<gene>
    <name evidence="3" type="ORF">SAMN04489841_4456</name>
</gene>
<dbReference type="RefSeq" id="WP_090621967.1">
    <property type="nucleotide sequence ID" value="NZ_FOFD01000007.1"/>
</dbReference>
<dbReference type="CDD" id="cd04301">
    <property type="entry name" value="NAT_SF"/>
    <property type="match status" value="1"/>
</dbReference>
<protein>
    <submittedName>
        <fullName evidence="3">Ribosomal protein S18 acetylase RimI</fullName>
    </submittedName>
</protein>
<dbReference type="OrthoDB" id="55684at2157"/>
<proteinExistence type="predicted"/>
<dbReference type="Gene3D" id="3.40.630.30">
    <property type="match status" value="1"/>
</dbReference>
<organism evidence="3 4">
    <name type="scientific">Natrinema salaciae</name>
    <dbReference type="NCBI Taxonomy" id="1186196"/>
    <lineage>
        <taxon>Archaea</taxon>
        <taxon>Methanobacteriati</taxon>
        <taxon>Methanobacteriota</taxon>
        <taxon>Stenosarchaea group</taxon>
        <taxon>Halobacteria</taxon>
        <taxon>Halobacteriales</taxon>
        <taxon>Natrialbaceae</taxon>
        <taxon>Natrinema</taxon>
    </lineage>
</organism>
<sequence length="286" mass="31594">MRMYPRGSFEDDLQRRVYEYVERNGAVTPAELAQAIEIDGGRAHSKPARSGTYTETVPPAPDELRSCIEALQADGYLTEVDGKLRVALSATTTDLECEDGVVTIRPAREEDRPGVVETMRRVADGGTYVVAENVATQLERESALVRANEERSRIFFVAVRDDEAATEAADERESTEPSGDSRGTGDVVGWLHIDAPTLPSLRHTAELTVGVDPDVRRQGVGSSLLEYGLEWAADAGYRKLYQNVPATNEAAIEFLEANGWQREGEHEEQYCLDGEFVDEIMLATWP</sequence>
<accession>A0A1H9RLS3</accession>
<dbReference type="PANTHER" id="PTHR43072">
    <property type="entry name" value="N-ACETYLTRANSFERASE"/>
    <property type="match status" value="1"/>
</dbReference>
<evidence type="ECO:0000313" key="3">
    <source>
        <dbReference type="EMBL" id="SER73712.1"/>
    </source>
</evidence>
<dbReference type="GO" id="GO:0005840">
    <property type="term" value="C:ribosome"/>
    <property type="evidence" value="ECO:0007669"/>
    <property type="project" value="UniProtKB-KW"/>
</dbReference>
<dbReference type="PROSITE" id="PS51186">
    <property type="entry name" value="GNAT"/>
    <property type="match status" value="1"/>
</dbReference>
<evidence type="ECO:0000256" key="1">
    <source>
        <dbReference type="SAM" id="MobiDB-lite"/>
    </source>
</evidence>
<dbReference type="AlphaFoldDB" id="A0A1H9RLS3"/>
<name>A0A1H9RLS3_9EURY</name>
<feature type="compositionally biased region" description="Basic and acidic residues" evidence="1">
    <location>
        <begin position="165"/>
        <end position="175"/>
    </location>
</feature>
<dbReference type="EMBL" id="FOFD01000007">
    <property type="protein sequence ID" value="SER73712.1"/>
    <property type="molecule type" value="Genomic_DNA"/>
</dbReference>
<evidence type="ECO:0000313" key="4">
    <source>
        <dbReference type="Proteomes" id="UP000199114"/>
    </source>
</evidence>
<dbReference type="Pfam" id="PF00583">
    <property type="entry name" value="Acetyltransf_1"/>
    <property type="match status" value="1"/>
</dbReference>
<dbReference type="SUPFAM" id="SSF55729">
    <property type="entry name" value="Acyl-CoA N-acyltransferases (Nat)"/>
    <property type="match status" value="1"/>
</dbReference>
<dbReference type="Proteomes" id="UP000199114">
    <property type="component" value="Unassembled WGS sequence"/>
</dbReference>
<feature type="domain" description="N-acetyltransferase" evidence="2">
    <location>
        <begin position="102"/>
        <end position="283"/>
    </location>
</feature>
<keyword evidence="3" id="KW-0687">Ribonucleoprotein</keyword>
<feature type="region of interest" description="Disordered" evidence="1">
    <location>
        <begin position="165"/>
        <end position="187"/>
    </location>
</feature>
<dbReference type="InterPro" id="IPR000182">
    <property type="entry name" value="GNAT_dom"/>
</dbReference>